<evidence type="ECO:0000256" key="2">
    <source>
        <dbReference type="ARBA" id="ARBA00022722"/>
    </source>
</evidence>
<sequence>MRQSMTGFASQNGQGLGRSWTWELRGVNGKGLDLRLRMPDGIDGLEAGVRSRCAERLKRGNVQISLKLAAEETAGGLRIDEAQLAAVLAAMQRIENDAMDKGLSLAPSTAAEIVALRGVLTAEVPEADPKALCTALLADFDMALNSFVAMRRSEGTALARILTQQLDEITGLVDEAEAAVAERQPHQAERLRDQLRRVTENADGVDEARLAQELALIAVKSDITEEIDRLRAHIAAAHELLEVKGAVGRKFDFLMQEFNREANTLCSKSGDTRLIRAGLALKTVIDQMREQVQNVE</sequence>
<evidence type="ECO:0000313" key="10">
    <source>
        <dbReference type="Proteomes" id="UP000030960"/>
    </source>
</evidence>
<name>A0A0B3S1C8_9RHOB</name>
<evidence type="ECO:0000256" key="4">
    <source>
        <dbReference type="ARBA" id="ARBA00022801"/>
    </source>
</evidence>
<dbReference type="Pfam" id="PF03755">
    <property type="entry name" value="YicC-like_N"/>
    <property type="match status" value="1"/>
</dbReference>
<keyword evidence="10" id="KW-1185">Reference proteome</keyword>
<dbReference type="InterPro" id="IPR005229">
    <property type="entry name" value="YicC/YloC-like"/>
</dbReference>
<dbReference type="OrthoDB" id="9771229at2"/>
<evidence type="ECO:0000256" key="6">
    <source>
        <dbReference type="SAM" id="Coils"/>
    </source>
</evidence>
<dbReference type="InterPro" id="IPR013551">
    <property type="entry name" value="YicC-like_C"/>
</dbReference>
<dbReference type="GO" id="GO:0004521">
    <property type="term" value="F:RNA endonuclease activity"/>
    <property type="evidence" value="ECO:0007669"/>
    <property type="project" value="InterPro"/>
</dbReference>
<keyword evidence="6" id="KW-0175">Coiled coil</keyword>
<feature type="domain" description="Endoribonuclease YicC-like N-terminal" evidence="7">
    <location>
        <begin position="3"/>
        <end position="159"/>
    </location>
</feature>
<protein>
    <recommendedName>
        <fullName evidence="11">YicC family protein</fullName>
    </recommendedName>
</protein>
<evidence type="ECO:0008006" key="11">
    <source>
        <dbReference type="Google" id="ProtNLM"/>
    </source>
</evidence>
<dbReference type="GO" id="GO:0016787">
    <property type="term" value="F:hydrolase activity"/>
    <property type="evidence" value="ECO:0007669"/>
    <property type="project" value="UniProtKB-KW"/>
</dbReference>
<dbReference type="Pfam" id="PF08340">
    <property type="entry name" value="YicC-like_C"/>
    <property type="match status" value="1"/>
</dbReference>
<proteinExistence type="inferred from homology"/>
<dbReference type="EMBL" id="JSUQ01000004">
    <property type="protein sequence ID" value="KHQ54137.1"/>
    <property type="molecule type" value="Genomic_DNA"/>
</dbReference>
<evidence type="ECO:0000256" key="1">
    <source>
        <dbReference type="ARBA" id="ARBA00001968"/>
    </source>
</evidence>
<evidence type="ECO:0000256" key="3">
    <source>
        <dbReference type="ARBA" id="ARBA00022759"/>
    </source>
</evidence>
<comment type="cofactor">
    <cofactor evidence="1">
        <name>a divalent metal cation</name>
        <dbReference type="ChEBI" id="CHEBI:60240"/>
    </cofactor>
</comment>
<reference evidence="9 10" key="1">
    <citation type="submission" date="2014-10" db="EMBL/GenBank/DDBJ databases">
        <title>Genome sequence of Ponticoccus sp. strain UMTAT08 isolated from clonal culture of toxic dinoflagellate Alexandrium tamiyavanichii.</title>
        <authorList>
            <person name="Gan H.Y."/>
            <person name="Muhd D.-D."/>
            <person name="Mohd Noor M.E."/>
            <person name="Yeong Y.S."/>
            <person name="Usup G."/>
        </authorList>
    </citation>
    <scope>NUCLEOTIDE SEQUENCE [LARGE SCALE GENOMIC DNA]</scope>
    <source>
        <strain evidence="9 10">UMTAT08</strain>
    </source>
</reference>
<comment type="caution">
    <text evidence="9">The sequence shown here is derived from an EMBL/GenBank/DDBJ whole genome shotgun (WGS) entry which is preliminary data.</text>
</comment>
<organism evidence="9 10">
    <name type="scientific">Mameliella alba</name>
    <dbReference type="NCBI Taxonomy" id="561184"/>
    <lineage>
        <taxon>Bacteria</taxon>
        <taxon>Pseudomonadati</taxon>
        <taxon>Pseudomonadota</taxon>
        <taxon>Alphaproteobacteria</taxon>
        <taxon>Rhodobacterales</taxon>
        <taxon>Roseobacteraceae</taxon>
        <taxon>Mameliella</taxon>
    </lineage>
</organism>
<keyword evidence="4" id="KW-0378">Hydrolase</keyword>
<keyword evidence="2" id="KW-0540">Nuclease</keyword>
<gene>
    <name evidence="9" type="ORF">OA50_01366</name>
</gene>
<dbReference type="InterPro" id="IPR013527">
    <property type="entry name" value="YicC-like_N"/>
</dbReference>
<dbReference type="PANTHER" id="PTHR30636:SF3">
    <property type="entry name" value="UPF0701 PROTEIN YICC"/>
    <property type="match status" value="1"/>
</dbReference>
<dbReference type="AlphaFoldDB" id="A0A0B3S1C8"/>
<evidence type="ECO:0000313" key="9">
    <source>
        <dbReference type="EMBL" id="KHQ54137.1"/>
    </source>
</evidence>
<dbReference type="PANTHER" id="PTHR30636">
    <property type="entry name" value="UPF0701 PROTEIN YICC"/>
    <property type="match status" value="1"/>
</dbReference>
<dbReference type="PATRIC" id="fig|1515334.3.peg.1369"/>
<comment type="similarity">
    <text evidence="5">Belongs to the YicC/YloC family.</text>
</comment>
<keyword evidence="3" id="KW-0255">Endonuclease</keyword>
<dbReference type="STRING" id="561184.SAMN05216376_101468"/>
<accession>A0A0B3S1C8</accession>
<dbReference type="NCBIfam" id="TIGR00255">
    <property type="entry name" value="YicC/YloC family endoribonuclease"/>
    <property type="match status" value="1"/>
</dbReference>
<evidence type="ECO:0000259" key="8">
    <source>
        <dbReference type="Pfam" id="PF08340"/>
    </source>
</evidence>
<dbReference type="Proteomes" id="UP000030960">
    <property type="component" value="Unassembled WGS sequence"/>
</dbReference>
<feature type="domain" description="Endoribonuclease YicC-like C-terminal" evidence="8">
    <location>
        <begin position="180"/>
        <end position="296"/>
    </location>
</feature>
<evidence type="ECO:0000256" key="5">
    <source>
        <dbReference type="ARBA" id="ARBA00035648"/>
    </source>
</evidence>
<feature type="coiled-coil region" evidence="6">
    <location>
        <begin position="159"/>
        <end position="208"/>
    </location>
</feature>
<evidence type="ECO:0000259" key="7">
    <source>
        <dbReference type="Pfam" id="PF03755"/>
    </source>
</evidence>
<dbReference type="RefSeq" id="WP_082024562.1">
    <property type="nucleotide sequence ID" value="NZ_JSUQ01000004.1"/>
</dbReference>